<organism evidence="2 3">
    <name type="scientific">Rhizobium paknamense</name>
    <dbReference type="NCBI Taxonomy" id="1206817"/>
    <lineage>
        <taxon>Bacteria</taxon>
        <taxon>Pseudomonadati</taxon>
        <taxon>Pseudomonadota</taxon>
        <taxon>Alphaproteobacteria</taxon>
        <taxon>Hyphomicrobiales</taxon>
        <taxon>Rhizobiaceae</taxon>
        <taxon>Rhizobium/Agrobacterium group</taxon>
        <taxon>Rhizobium</taxon>
    </lineage>
</organism>
<proteinExistence type="predicted"/>
<dbReference type="EMBL" id="JAUSWH010000012">
    <property type="protein sequence ID" value="MDQ0457073.1"/>
    <property type="molecule type" value="Genomic_DNA"/>
</dbReference>
<protein>
    <recommendedName>
        <fullName evidence="4">DUF2474 domain-containing protein</fullName>
    </recommendedName>
</protein>
<reference evidence="2 3" key="1">
    <citation type="submission" date="2023-07" db="EMBL/GenBank/DDBJ databases">
        <title>Genomic Encyclopedia of Type Strains, Phase IV (KMG-IV): sequencing the most valuable type-strain genomes for metagenomic binning, comparative biology and taxonomic classification.</title>
        <authorList>
            <person name="Goeker M."/>
        </authorList>
    </citation>
    <scope>NUCLEOTIDE SEQUENCE [LARGE SCALE GENOMIC DNA]</scope>
    <source>
        <strain evidence="2 3">DSM 100301</strain>
    </source>
</reference>
<evidence type="ECO:0000256" key="1">
    <source>
        <dbReference type="SAM" id="Phobius"/>
    </source>
</evidence>
<feature type="transmembrane region" description="Helical" evidence="1">
    <location>
        <begin position="12"/>
        <end position="37"/>
    </location>
</feature>
<accession>A0ABU0IHG7</accession>
<name>A0ABU0IHG7_9HYPH</name>
<evidence type="ECO:0000313" key="2">
    <source>
        <dbReference type="EMBL" id="MDQ0457073.1"/>
    </source>
</evidence>
<keyword evidence="3" id="KW-1185">Reference proteome</keyword>
<sequence>MDSERKTVGQRIFWFGLFWLLGVGVVGMVAIAIKLVLGA</sequence>
<evidence type="ECO:0000313" key="3">
    <source>
        <dbReference type="Proteomes" id="UP001235269"/>
    </source>
</evidence>
<comment type="caution">
    <text evidence="2">The sequence shown here is derived from an EMBL/GenBank/DDBJ whole genome shotgun (WGS) entry which is preliminary data.</text>
</comment>
<gene>
    <name evidence="2" type="ORF">QO005_003420</name>
</gene>
<keyword evidence="1" id="KW-0472">Membrane</keyword>
<dbReference type="Proteomes" id="UP001235269">
    <property type="component" value="Unassembled WGS sequence"/>
</dbReference>
<keyword evidence="1" id="KW-1133">Transmembrane helix</keyword>
<evidence type="ECO:0008006" key="4">
    <source>
        <dbReference type="Google" id="ProtNLM"/>
    </source>
</evidence>
<keyword evidence="1" id="KW-0812">Transmembrane</keyword>